<sequence length="29" mass="3205">ISSCNDLRDCKALSSEKLVKQLGLIKDAR</sequence>
<dbReference type="AlphaFoldDB" id="A0A6D2JVN2"/>
<evidence type="ECO:0000313" key="2">
    <source>
        <dbReference type="Proteomes" id="UP000467841"/>
    </source>
</evidence>
<dbReference type="Proteomes" id="UP000467841">
    <property type="component" value="Unassembled WGS sequence"/>
</dbReference>
<feature type="non-terminal residue" evidence="1">
    <location>
        <position position="1"/>
    </location>
</feature>
<protein>
    <submittedName>
        <fullName evidence="1">Uncharacterized protein</fullName>
    </submittedName>
</protein>
<dbReference type="EMBL" id="CACVBM020001286">
    <property type="protein sequence ID" value="CAA7043856.1"/>
    <property type="molecule type" value="Genomic_DNA"/>
</dbReference>
<evidence type="ECO:0000313" key="1">
    <source>
        <dbReference type="EMBL" id="CAA7043856.1"/>
    </source>
</evidence>
<keyword evidence="2" id="KW-1185">Reference proteome</keyword>
<organism evidence="1 2">
    <name type="scientific">Microthlaspi erraticum</name>
    <dbReference type="NCBI Taxonomy" id="1685480"/>
    <lineage>
        <taxon>Eukaryota</taxon>
        <taxon>Viridiplantae</taxon>
        <taxon>Streptophyta</taxon>
        <taxon>Embryophyta</taxon>
        <taxon>Tracheophyta</taxon>
        <taxon>Spermatophyta</taxon>
        <taxon>Magnoliopsida</taxon>
        <taxon>eudicotyledons</taxon>
        <taxon>Gunneridae</taxon>
        <taxon>Pentapetalae</taxon>
        <taxon>rosids</taxon>
        <taxon>malvids</taxon>
        <taxon>Brassicales</taxon>
        <taxon>Brassicaceae</taxon>
        <taxon>Coluteocarpeae</taxon>
        <taxon>Microthlaspi</taxon>
    </lineage>
</organism>
<name>A0A6D2JVN2_9BRAS</name>
<reference evidence="1" key="1">
    <citation type="submission" date="2020-01" db="EMBL/GenBank/DDBJ databases">
        <authorList>
            <person name="Mishra B."/>
        </authorList>
    </citation>
    <scope>NUCLEOTIDE SEQUENCE [LARGE SCALE GENOMIC DNA]</scope>
</reference>
<accession>A0A6D2JVN2</accession>
<comment type="caution">
    <text evidence="1">The sequence shown here is derived from an EMBL/GenBank/DDBJ whole genome shotgun (WGS) entry which is preliminary data.</text>
</comment>
<gene>
    <name evidence="1" type="ORF">MERR_LOCUS31091</name>
</gene>
<proteinExistence type="predicted"/>